<reference evidence="1" key="1">
    <citation type="submission" date="2014-11" db="EMBL/GenBank/DDBJ databases">
        <authorList>
            <person name="Amaro Gonzalez C."/>
        </authorList>
    </citation>
    <scope>NUCLEOTIDE SEQUENCE</scope>
</reference>
<protein>
    <submittedName>
        <fullName evidence="1">Uncharacterized protein</fullName>
    </submittedName>
</protein>
<name>A0A0E9P6R3_ANGAN</name>
<sequence>MLILWKMSSIKWCASRTNKSCVLVFDGMKDYVEGGN</sequence>
<dbReference type="EMBL" id="GBXM01108286">
    <property type="protein sequence ID" value="JAH00291.1"/>
    <property type="molecule type" value="Transcribed_RNA"/>
</dbReference>
<organism evidence="1">
    <name type="scientific">Anguilla anguilla</name>
    <name type="common">European freshwater eel</name>
    <name type="synonym">Muraena anguilla</name>
    <dbReference type="NCBI Taxonomy" id="7936"/>
    <lineage>
        <taxon>Eukaryota</taxon>
        <taxon>Metazoa</taxon>
        <taxon>Chordata</taxon>
        <taxon>Craniata</taxon>
        <taxon>Vertebrata</taxon>
        <taxon>Euteleostomi</taxon>
        <taxon>Actinopterygii</taxon>
        <taxon>Neopterygii</taxon>
        <taxon>Teleostei</taxon>
        <taxon>Anguilliformes</taxon>
        <taxon>Anguillidae</taxon>
        <taxon>Anguilla</taxon>
    </lineage>
</organism>
<proteinExistence type="predicted"/>
<reference evidence="1" key="2">
    <citation type="journal article" date="2015" name="Fish Shellfish Immunol.">
        <title>Early steps in the European eel (Anguilla anguilla)-Vibrio vulnificus interaction in the gills: Role of the RtxA13 toxin.</title>
        <authorList>
            <person name="Callol A."/>
            <person name="Pajuelo D."/>
            <person name="Ebbesson L."/>
            <person name="Teles M."/>
            <person name="MacKenzie S."/>
            <person name="Amaro C."/>
        </authorList>
    </citation>
    <scope>NUCLEOTIDE SEQUENCE</scope>
</reference>
<evidence type="ECO:0000313" key="1">
    <source>
        <dbReference type="EMBL" id="JAH00291.1"/>
    </source>
</evidence>
<accession>A0A0E9P6R3</accession>
<dbReference type="AlphaFoldDB" id="A0A0E9P6R3"/>